<dbReference type="Gene3D" id="1.10.510.10">
    <property type="entry name" value="Transferase(Phosphotransferase) domain 1"/>
    <property type="match status" value="1"/>
</dbReference>
<dbReference type="GO" id="GO:0004674">
    <property type="term" value="F:protein serine/threonine kinase activity"/>
    <property type="evidence" value="ECO:0007669"/>
    <property type="project" value="UniProtKB-KW"/>
</dbReference>
<keyword evidence="5" id="KW-0547">Nucleotide-binding</keyword>
<proteinExistence type="inferred from homology"/>
<organism evidence="12 13">
    <name type="scientific">Zingiber officinale</name>
    <name type="common">Ginger</name>
    <name type="synonym">Amomum zingiber</name>
    <dbReference type="NCBI Taxonomy" id="94328"/>
    <lineage>
        <taxon>Eukaryota</taxon>
        <taxon>Viridiplantae</taxon>
        <taxon>Streptophyta</taxon>
        <taxon>Embryophyta</taxon>
        <taxon>Tracheophyta</taxon>
        <taxon>Spermatophyta</taxon>
        <taxon>Magnoliopsida</taxon>
        <taxon>Liliopsida</taxon>
        <taxon>Zingiberales</taxon>
        <taxon>Zingiberaceae</taxon>
        <taxon>Zingiber</taxon>
    </lineage>
</organism>
<dbReference type="PROSITE" id="PS50011">
    <property type="entry name" value="PROTEIN_KINASE_DOM"/>
    <property type="match status" value="1"/>
</dbReference>
<sequence>MEEGEGESSSPARPLPGVPSPHDAICNDIYDRLIDSGNDEAVFNPNLRDLLESHLARLPLRYGLDLNMDRVEDVLLHQKILADAEDPEKRPIFYVRFMKCIWTSAYGNDGPQQSVDSTGEGSCDRVHERIIAPNLRRNGDQGIEFEPCSKLEDLNLDVRDVAQDDGEAEEALSARQDIKDVPVHEIIFSSIDKPKLLSQDTTGMVHGYSGAWDLHQCKDWGETMQTASIQGRDEIHVVEPKGLDDLDLTVALALYLKRNFMMLMLIYGFLEGALSTTVKNIALSLTDYRTVMSLVFLAKRAYPIRLQLSALLADIGLNIREAHVFSTTDGYSLDWFEVDGWPEEETEGLIRELDSAVANNEGSLSGASLSSASDKALASLMKVGDWEIDKRCLKMGKKIACGSCGDLYRATYLGQDVAVKILKAEKLNEAMALEFNQEVEILRKVHHNNVVSFIGACTMPNEFCIVTEYMTGGNLYDYLHKDHMTLELPQLLKFAIDICKGMDYLHENNIIHRDLKTANLLMDANNVVKVADFGVARFQNEEGIMTAETGTYRWMAPEVINHQLYDHKADVFSFAIVLWELATSRVPYEKMSPLQAALGVRQSRIDSNELVLQDGIVPKQGLRPDPPNHMHPRLQDLMQRCWDSIPGKRPSFKEITGELEELLQLVQLSLTLFDSYLVLDDTISRGKRTLEKTGTFPLASVEASVQ</sequence>
<comment type="catalytic activity">
    <reaction evidence="9">
        <text>L-seryl-[protein] + ATP = O-phospho-L-seryl-[protein] + ADP + H(+)</text>
        <dbReference type="Rhea" id="RHEA:17989"/>
        <dbReference type="Rhea" id="RHEA-COMP:9863"/>
        <dbReference type="Rhea" id="RHEA-COMP:11604"/>
        <dbReference type="ChEBI" id="CHEBI:15378"/>
        <dbReference type="ChEBI" id="CHEBI:29999"/>
        <dbReference type="ChEBI" id="CHEBI:30616"/>
        <dbReference type="ChEBI" id="CHEBI:83421"/>
        <dbReference type="ChEBI" id="CHEBI:456216"/>
        <dbReference type="EC" id="2.7.11.1"/>
    </reaction>
</comment>
<comment type="similarity">
    <text evidence="1">Belongs to the protein kinase superfamily. TKL Ser/Thr protein kinase family. RAF subfamily.</text>
</comment>
<dbReference type="InterPro" id="IPR000719">
    <property type="entry name" value="Prot_kinase_dom"/>
</dbReference>
<feature type="region of interest" description="Disordered" evidence="10">
    <location>
        <begin position="1"/>
        <end position="21"/>
    </location>
</feature>
<gene>
    <name evidence="12" type="ORF">ZIOFF_064987</name>
</gene>
<dbReference type="InterPro" id="IPR001245">
    <property type="entry name" value="Ser-Thr/Tyr_kinase_cat_dom"/>
</dbReference>
<dbReference type="CDD" id="cd13999">
    <property type="entry name" value="STKc_MAP3K-like"/>
    <property type="match status" value="1"/>
</dbReference>
<evidence type="ECO:0000256" key="7">
    <source>
        <dbReference type="ARBA" id="ARBA00022840"/>
    </source>
</evidence>
<evidence type="ECO:0000256" key="8">
    <source>
        <dbReference type="ARBA" id="ARBA00047899"/>
    </source>
</evidence>
<evidence type="ECO:0000256" key="10">
    <source>
        <dbReference type="SAM" id="MobiDB-lite"/>
    </source>
</evidence>
<dbReference type="PANTHER" id="PTHR44329">
    <property type="entry name" value="SERINE/THREONINE-PROTEIN KINASE TNNI3K-RELATED"/>
    <property type="match status" value="1"/>
</dbReference>
<dbReference type="Proteomes" id="UP000734854">
    <property type="component" value="Unassembled WGS sequence"/>
</dbReference>
<evidence type="ECO:0000313" key="13">
    <source>
        <dbReference type="Proteomes" id="UP000734854"/>
    </source>
</evidence>
<dbReference type="GO" id="GO:0005524">
    <property type="term" value="F:ATP binding"/>
    <property type="evidence" value="ECO:0007669"/>
    <property type="project" value="UniProtKB-KW"/>
</dbReference>
<evidence type="ECO:0000259" key="11">
    <source>
        <dbReference type="PROSITE" id="PS50011"/>
    </source>
</evidence>
<evidence type="ECO:0000313" key="12">
    <source>
        <dbReference type="EMBL" id="KAG6475758.1"/>
    </source>
</evidence>
<dbReference type="PRINTS" id="PR00109">
    <property type="entry name" value="TYRKINASE"/>
</dbReference>
<reference evidence="12 13" key="1">
    <citation type="submission" date="2020-08" db="EMBL/GenBank/DDBJ databases">
        <title>Plant Genome Project.</title>
        <authorList>
            <person name="Zhang R.-G."/>
        </authorList>
    </citation>
    <scope>NUCLEOTIDE SEQUENCE [LARGE SCALE GENOMIC DNA]</scope>
    <source>
        <tissue evidence="12">Rhizome</tissue>
    </source>
</reference>
<keyword evidence="7" id="KW-0067">ATP-binding</keyword>
<dbReference type="Gene3D" id="3.30.200.20">
    <property type="entry name" value="Phosphorylase Kinase, domain 1"/>
    <property type="match status" value="1"/>
</dbReference>
<evidence type="ECO:0000256" key="6">
    <source>
        <dbReference type="ARBA" id="ARBA00022777"/>
    </source>
</evidence>
<evidence type="ECO:0000256" key="5">
    <source>
        <dbReference type="ARBA" id="ARBA00022741"/>
    </source>
</evidence>
<evidence type="ECO:0000256" key="1">
    <source>
        <dbReference type="ARBA" id="ARBA00010507"/>
    </source>
</evidence>
<keyword evidence="6" id="KW-0418">Kinase</keyword>
<dbReference type="PROSITE" id="PS00108">
    <property type="entry name" value="PROTEIN_KINASE_ST"/>
    <property type="match status" value="1"/>
</dbReference>
<evidence type="ECO:0000256" key="4">
    <source>
        <dbReference type="ARBA" id="ARBA00022679"/>
    </source>
</evidence>
<dbReference type="FunFam" id="3.30.200.20:FF:000060">
    <property type="entry name" value="Serine/threonine-protein kinase isoform 1"/>
    <property type="match status" value="1"/>
</dbReference>
<dbReference type="EMBL" id="JACMSC010000018">
    <property type="protein sequence ID" value="KAG6475758.1"/>
    <property type="molecule type" value="Genomic_DNA"/>
</dbReference>
<dbReference type="AlphaFoldDB" id="A0A8J5KCX0"/>
<dbReference type="SUPFAM" id="SSF56112">
    <property type="entry name" value="Protein kinase-like (PK-like)"/>
    <property type="match status" value="1"/>
</dbReference>
<accession>A0A8J5KCX0</accession>
<name>A0A8J5KCX0_ZINOF</name>
<evidence type="ECO:0000256" key="9">
    <source>
        <dbReference type="ARBA" id="ARBA00048679"/>
    </source>
</evidence>
<evidence type="ECO:0000256" key="2">
    <source>
        <dbReference type="ARBA" id="ARBA00012513"/>
    </source>
</evidence>
<dbReference type="InterPro" id="IPR051681">
    <property type="entry name" value="Ser/Thr_Kinases-Pseudokinases"/>
</dbReference>
<dbReference type="SMART" id="SM00220">
    <property type="entry name" value="S_TKc"/>
    <property type="match status" value="1"/>
</dbReference>
<dbReference type="InterPro" id="IPR008271">
    <property type="entry name" value="Ser/Thr_kinase_AS"/>
</dbReference>
<feature type="domain" description="Protein kinase" evidence="11">
    <location>
        <begin position="393"/>
        <end position="663"/>
    </location>
</feature>
<comment type="catalytic activity">
    <reaction evidence="8">
        <text>L-threonyl-[protein] + ATP = O-phospho-L-threonyl-[protein] + ADP + H(+)</text>
        <dbReference type="Rhea" id="RHEA:46608"/>
        <dbReference type="Rhea" id="RHEA-COMP:11060"/>
        <dbReference type="Rhea" id="RHEA-COMP:11605"/>
        <dbReference type="ChEBI" id="CHEBI:15378"/>
        <dbReference type="ChEBI" id="CHEBI:30013"/>
        <dbReference type="ChEBI" id="CHEBI:30616"/>
        <dbReference type="ChEBI" id="CHEBI:61977"/>
        <dbReference type="ChEBI" id="CHEBI:456216"/>
        <dbReference type="EC" id="2.7.11.1"/>
    </reaction>
</comment>
<keyword evidence="3" id="KW-0723">Serine/threonine-protein kinase</keyword>
<comment type="caution">
    <text evidence="12">The sequence shown here is derived from an EMBL/GenBank/DDBJ whole genome shotgun (WGS) entry which is preliminary data.</text>
</comment>
<protein>
    <recommendedName>
        <fullName evidence="2">non-specific serine/threonine protein kinase</fullName>
        <ecNumber evidence="2">2.7.11.1</ecNumber>
    </recommendedName>
</protein>
<evidence type="ECO:0000256" key="3">
    <source>
        <dbReference type="ARBA" id="ARBA00022527"/>
    </source>
</evidence>
<dbReference type="Pfam" id="PF07714">
    <property type="entry name" value="PK_Tyr_Ser-Thr"/>
    <property type="match status" value="1"/>
</dbReference>
<keyword evidence="4" id="KW-0808">Transferase</keyword>
<keyword evidence="13" id="KW-1185">Reference proteome</keyword>
<dbReference type="EC" id="2.7.11.1" evidence="2"/>
<dbReference type="PANTHER" id="PTHR44329:SF41">
    <property type="entry name" value="OS12G0163800 PROTEIN"/>
    <property type="match status" value="1"/>
</dbReference>
<dbReference type="InterPro" id="IPR011009">
    <property type="entry name" value="Kinase-like_dom_sf"/>
</dbReference>